<dbReference type="PRINTS" id="PR00081">
    <property type="entry name" value="GDHRDH"/>
</dbReference>
<dbReference type="PROSITE" id="PS00061">
    <property type="entry name" value="ADH_SHORT"/>
    <property type="match status" value="1"/>
</dbReference>
<dbReference type="PANTHER" id="PTHR44196">
    <property type="entry name" value="DEHYDROGENASE/REDUCTASE SDR FAMILY MEMBER 7B"/>
    <property type="match status" value="1"/>
</dbReference>
<proteinExistence type="inferred from homology"/>
<dbReference type="Pfam" id="PF00106">
    <property type="entry name" value="adh_short"/>
    <property type="match status" value="1"/>
</dbReference>
<dbReference type="InterPro" id="IPR002347">
    <property type="entry name" value="SDR_fam"/>
</dbReference>
<organism evidence="3 4">
    <name type="scientific">Lysinibacter cavernae</name>
    <dbReference type="NCBI Taxonomy" id="1640652"/>
    <lineage>
        <taxon>Bacteria</taxon>
        <taxon>Bacillati</taxon>
        <taxon>Actinomycetota</taxon>
        <taxon>Actinomycetes</taxon>
        <taxon>Micrococcales</taxon>
        <taxon>Microbacteriaceae</taxon>
        <taxon>Lysinibacter</taxon>
    </lineage>
</organism>
<gene>
    <name evidence="3" type="ORF">FHX76_000782</name>
</gene>
<dbReference type="AlphaFoldDB" id="A0A7X5TSW9"/>
<sequence length="241" mass="24990">MSATAKPPVPASARPVAVVTGATGGMGSQIVADLARDHIVIALGRNPSALSELGALDGVTAVNVDVTTYAAAASAVLAATDRVDVLIHAAATSGRFSVEEADADEWNRQLSLNVIAPALLTRALLPLLRSARGTVVFINSGAGTNAAAGHAVYGATKHALRAVANSLRLEEGEHGVRVSTVSPGPTDTEMLRADFAKQGAEYEPWRYIRPESVAKAVRLVVDATDDTQITEVAVRPRAELV</sequence>
<evidence type="ECO:0000313" key="4">
    <source>
        <dbReference type="Proteomes" id="UP000541033"/>
    </source>
</evidence>
<name>A0A7X5TSW9_9MICO</name>
<comment type="caution">
    <text evidence="3">The sequence shown here is derived from an EMBL/GenBank/DDBJ whole genome shotgun (WGS) entry which is preliminary data.</text>
</comment>
<evidence type="ECO:0000256" key="2">
    <source>
        <dbReference type="ARBA" id="ARBA00023002"/>
    </source>
</evidence>
<accession>A0A7X5TSW9</accession>
<keyword evidence="4" id="KW-1185">Reference proteome</keyword>
<dbReference type="SUPFAM" id="SSF51735">
    <property type="entry name" value="NAD(P)-binding Rossmann-fold domains"/>
    <property type="match status" value="1"/>
</dbReference>
<dbReference type="Gene3D" id="3.40.50.720">
    <property type="entry name" value="NAD(P)-binding Rossmann-like Domain"/>
    <property type="match status" value="1"/>
</dbReference>
<dbReference type="NCBIfam" id="NF006073">
    <property type="entry name" value="PRK08219.1"/>
    <property type="match status" value="1"/>
</dbReference>
<protein>
    <submittedName>
        <fullName evidence="3">NADP-dependent 3-hydroxy acid dehydrogenase YdfG</fullName>
    </submittedName>
</protein>
<dbReference type="PANTHER" id="PTHR44196:SF1">
    <property type="entry name" value="DEHYDROGENASE_REDUCTASE SDR FAMILY MEMBER 7B"/>
    <property type="match status" value="1"/>
</dbReference>
<dbReference type="GO" id="GO:0016020">
    <property type="term" value="C:membrane"/>
    <property type="evidence" value="ECO:0007669"/>
    <property type="project" value="TreeGrafter"/>
</dbReference>
<evidence type="ECO:0000313" key="3">
    <source>
        <dbReference type="EMBL" id="NIH52914.1"/>
    </source>
</evidence>
<dbReference type="InterPro" id="IPR036291">
    <property type="entry name" value="NAD(P)-bd_dom_sf"/>
</dbReference>
<dbReference type="EMBL" id="JAAMOX010000001">
    <property type="protein sequence ID" value="NIH52914.1"/>
    <property type="molecule type" value="Genomic_DNA"/>
</dbReference>
<dbReference type="InterPro" id="IPR020904">
    <property type="entry name" value="Sc_DH/Rdtase_CS"/>
</dbReference>
<reference evidence="3 4" key="1">
    <citation type="submission" date="2020-02" db="EMBL/GenBank/DDBJ databases">
        <title>Sequencing the genomes of 1000 actinobacteria strains.</title>
        <authorList>
            <person name="Klenk H.-P."/>
        </authorList>
    </citation>
    <scope>NUCLEOTIDE SEQUENCE [LARGE SCALE GENOMIC DNA]</scope>
    <source>
        <strain evidence="3 4">DSM 27960</strain>
    </source>
</reference>
<keyword evidence="2" id="KW-0560">Oxidoreductase</keyword>
<dbReference type="Proteomes" id="UP000541033">
    <property type="component" value="Unassembled WGS sequence"/>
</dbReference>
<comment type="similarity">
    <text evidence="1">Belongs to the short-chain dehydrogenases/reductases (SDR) family.</text>
</comment>
<dbReference type="RefSeq" id="WP_341777853.1">
    <property type="nucleotide sequence ID" value="NZ_JAAMOX010000001.1"/>
</dbReference>
<evidence type="ECO:0000256" key="1">
    <source>
        <dbReference type="ARBA" id="ARBA00006484"/>
    </source>
</evidence>
<dbReference type="GO" id="GO:0016491">
    <property type="term" value="F:oxidoreductase activity"/>
    <property type="evidence" value="ECO:0007669"/>
    <property type="project" value="UniProtKB-KW"/>
</dbReference>